<feature type="non-terminal residue" evidence="1">
    <location>
        <position position="22"/>
    </location>
</feature>
<accession>A0A0F9B1P0</accession>
<dbReference type="EMBL" id="LAZR01039916">
    <property type="protein sequence ID" value="KKL15824.1"/>
    <property type="molecule type" value="Genomic_DNA"/>
</dbReference>
<dbReference type="AlphaFoldDB" id="A0A0F9B1P0"/>
<name>A0A0F9B1P0_9ZZZZ</name>
<sequence>MWLFVIGYSLLVIWVWLDVSLL</sequence>
<proteinExistence type="predicted"/>
<comment type="caution">
    <text evidence="1">The sequence shown here is derived from an EMBL/GenBank/DDBJ whole genome shotgun (WGS) entry which is preliminary data.</text>
</comment>
<reference evidence="1" key="1">
    <citation type="journal article" date="2015" name="Nature">
        <title>Complex archaea that bridge the gap between prokaryotes and eukaryotes.</title>
        <authorList>
            <person name="Spang A."/>
            <person name="Saw J.H."/>
            <person name="Jorgensen S.L."/>
            <person name="Zaremba-Niedzwiedzka K."/>
            <person name="Martijn J."/>
            <person name="Lind A.E."/>
            <person name="van Eijk R."/>
            <person name="Schleper C."/>
            <person name="Guy L."/>
            <person name="Ettema T.J."/>
        </authorList>
    </citation>
    <scope>NUCLEOTIDE SEQUENCE</scope>
</reference>
<gene>
    <name evidence="1" type="ORF">LCGC14_2501760</name>
</gene>
<evidence type="ECO:0000313" key="1">
    <source>
        <dbReference type="EMBL" id="KKL15824.1"/>
    </source>
</evidence>
<protein>
    <submittedName>
        <fullName evidence="1">Uncharacterized protein</fullName>
    </submittedName>
</protein>
<organism evidence="1">
    <name type="scientific">marine sediment metagenome</name>
    <dbReference type="NCBI Taxonomy" id="412755"/>
    <lineage>
        <taxon>unclassified sequences</taxon>
        <taxon>metagenomes</taxon>
        <taxon>ecological metagenomes</taxon>
    </lineage>
</organism>